<dbReference type="InterPro" id="IPR052022">
    <property type="entry name" value="26kDa_periplasmic_antigen"/>
</dbReference>
<dbReference type="EMBL" id="FOJT01000006">
    <property type="protein sequence ID" value="SFB28077.1"/>
    <property type="molecule type" value="Genomic_DNA"/>
</dbReference>
<dbReference type="PANTHER" id="PTHR34387">
    <property type="entry name" value="SLR1258 PROTEIN"/>
    <property type="match status" value="1"/>
</dbReference>
<dbReference type="Gene3D" id="3.30.110.170">
    <property type="entry name" value="Protein of unknown function (DUF541), domain 1"/>
    <property type="match status" value="1"/>
</dbReference>
<sequence length="231" mass="25734">MKNLVVTLITFFTVMTYAQDQKMNQIPQITVSGEGKIKLVPDQGIISLGVENTGKEAAEVKKANDIIIDKILKFIKSNNIPATDFQTTNVSLNKNYDYEKKKYNYVASQTVTVTLKDLTKYNEFMMGITETGVTNIRGVEFKSSKMETYEAEARKKAILNAKQKALDYVSVLNQKIGKALLISDNSQTFYPQPMFKGGMMAMAEDASAPRETLAVGEIEINANVQVTFVLD</sequence>
<dbReference type="GO" id="GO:0006974">
    <property type="term" value="P:DNA damage response"/>
    <property type="evidence" value="ECO:0007669"/>
    <property type="project" value="TreeGrafter"/>
</dbReference>
<dbReference type="RefSeq" id="WP_091477464.1">
    <property type="nucleotide sequence ID" value="NZ_FOJT01000006.1"/>
</dbReference>
<dbReference type="OrthoDB" id="6021921at2"/>
<dbReference type="AlphaFoldDB" id="A0A1I0ZRB4"/>
<gene>
    <name evidence="1" type="ORF">SAMN05660845_2376</name>
</gene>
<dbReference type="PANTHER" id="PTHR34387:SF1">
    <property type="entry name" value="PERIPLASMIC IMMUNOGENIC PROTEIN"/>
    <property type="match status" value="1"/>
</dbReference>
<accession>A0A1I0ZRB4</accession>
<dbReference type="Pfam" id="PF04402">
    <property type="entry name" value="SIMPL"/>
    <property type="match status" value="1"/>
</dbReference>
<evidence type="ECO:0008006" key="3">
    <source>
        <dbReference type="Google" id="ProtNLM"/>
    </source>
</evidence>
<evidence type="ECO:0000313" key="2">
    <source>
        <dbReference type="Proteomes" id="UP000199604"/>
    </source>
</evidence>
<dbReference type="STRING" id="498292.SAMN05660845_2376"/>
<dbReference type="InterPro" id="IPR007497">
    <property type="entry name" value="SIMPL/DUF541"/>
</dbReference>
<dbReference type="Proteomes" id="UP000199604">
    <property type="component" value="Unassembled WGS sequence"/>
</dbReference>
<protein>
    <recommendedName>
        <fullName evidence="3">DUF541 domain-containing protein</fullName>
    </recommendedName>
</protein>
<keyword evidence="2" id="KW-1185">Reference proteome</keyword>
<evidence type="ECO:0000313" key="1">
    <source>
        <dbReference type="EMBL" id="SFB28077.1"/>
    </source>
</evidence>
<organism evidence="1 2">
    <name type="scientific">Flavobacterium swingsii</name>
    <dbReference type="NCBI Taxonomy" id="498292"/>
    <lineage>
        <taxon>Bacteria</taxon>
        <taxon>Pseudomonadati</taxon>
        <taxon>Bacteroidota</taxon>
        <taxon>Flavobacteriia</taxon>
        <taxon>Flavobacteriales</taxon>
        <taxon>Flavobacteriaceae</taxon>
        <taxon>Flavobacterium</taxon>
    </lineage>
</organism>
<proteinExistence type="predicted"/>
<dbReference type="Gene3D" id="3.30.70.2970">
    <property type="entry name" value="Protein of unknown function (DUF541), domain 2"/>
    <property type="match status" value="1"/>
</dbReference>
<name>A0A1I0ZRB4_9FLAO</name>
<reference evidence="2" key="1">
    <citation type="submission" date="2016-10" db="EMBL/GenBank/DDBJ databases">
        <authorList>
            <person name="Varghese N."/>
            <person name="Submissions S."/>
        </authorList>
    </citation>
    <scope>NUCLEOTIDE SEQUENCE [LARGE SCALE GENOMIC DNA]</scope>
    <source>
        <strain evidence="2">DSM 21789</strain>
    </source>
</reference>